<comment type="subcellular location">
    <subcellularLocation>
        <location evidence="8">Cell outer membrane</location>
        <topology evidence="8">Lipid-anchor</topology>
    </subcellularLocation>
</comment>
<keyword evidence="4 8" id="KW-0564">Palmitate</keyword>
<sequence>MKKHLGKSALLLAFLAVSACTNPNAAGGGLFGGGGSGAAAGDFQPGSASDPRSPAYFQQTIGDRVLFAVDQSTLTDQGRAVLTAQANWLITNSDYMAVIEGHADEQGTREYNLALGARRANAVKEFLVSQGIASNRLKTITYGKERPIEICSAEACYTQNRRAVTVISAGLLS</sequence>
<evidence type="ECO:0000256" key="7">
    <source>
        <dbReference type="ARBA" id="ARBA00023306"/>
    </source>
</evidence>
<dbReference type="NCBIfam" id="TIGR02802">
    <property type="entry name" value="Pal_lipo"/>
    <property type="match status" value="1"/>
</dbReference>
<keyword evidence="1 8" id="KW-0132">Cell division</keyword>
<keyword evidence="2 8" id="KW-0732">Signal</keyword>
<evidence type="ECO:0000256" key="3">
    <source>
        <dbReference type="ARBA" id="ARBA00023136"/>
    </source>
</evidence>
<organism evidence="11 12">
    <name type="scientific">Cognatishimia maritima</name>
    <dbReference type="NCBI Taxonomy" id="870908"/>
    <lineage>
        <taxon>Bacteria</taxon>
        <taxon>Pseudomonadati</taxon>
        <taxon>Pseudomonadota</taxon>
        <taxon>Alphaproteobacteria</taxon>
        <taxon>Rhodobacterales</taxon>
        <taxon>Paracoccaceae</taxon>
        <taxon>Cognatishimia</taxon>
    </lineage>
</organism>
<comment type="function">
    <text evidence="8">Part of the Tol-Pal system, which plays a role in outer membrane invagination during cell division and is important for maintaining outer membrane integrity.</text>
</comment>
<dbReference type="CDD" id="cd07185">
    <property type="entry name" value="OmpA_C-like"/>
    <property type="match status" value="1"/>
</dbReference>
<dbReference type="SUPFAM" id="SSF103088">
    <property type="entry name" value="OmpA-like"/>
    <property type="match status" value="1"/>
</dbReference>
<dbReference type="GO" id="GO:0051301">
    <property type="term" value="P:cell division"/>
    <property type="evidence" value="ECO:0007669"/>
    <property type="project" value="UniProtKB-UniRule"/>
</dbReference>
<feature type="signal peptide" evidence="9">
    <location>
        <begin position="1"/>
        <end position="25"/>
    </location>
</feature>
<evidence type="ECO:0000256" key="9">
    <source>
        <dbReference type="SAM" id="SignalP"/>
    </source>
</evidence>
<evidence type="ECO:0000256" key="4">
    <source>
        <dbReference type="ARBA" id="ARBA00023139"/>
    </source>
</evidence>
<dbReference type="InterPro" id="IPR039001">
    <property type="entry name" value="Pal"/>
</dbReference>
<keyword evidence="3 8" id="KW-0472">Membrane</keyword>
<dbReference type="EMBL" id="FQWM01000001">
    <property type="protein sequence ID" value="SHG51335.1"/>
    <property type="molecule type" value="Genomic_DNA"/>
</dbReference>
<evidence type="ECO:0000313" key="11">
    <source>
        <dbReference type="EMBL" id="SHG51335.1"/>
    </source>
</evidence>
<dbReference type="PRINTS" id="PR01021">
    <property type="entry name" value="OMPADOMAIN"/>
</dbReference>
<name>A0A1M5KF49_9RHOB</name>
<dbReference type="InterPro" id="IPR050330">
    <property type="entry name" value="Bact_OuterMem_StrucFunc"/>
</dbReference>
<gene>
    <name evidence="8" type="primary">pal</name>
    <name evidence="11" type="ORF">SAMN04488044_0951</name>
</gene>
<dbReference type="AlphaFoldDB" id="A0A1M5KF49"/>
<dbReference type="Proteomes" id="UP000184211">
    <property type="component" value="Unassembled WGS sequence"/>
</dbReference>
<reference evidence="12" key="1">
    <citation type="submission" date="2016-11" db="EMBL/GenBank/DDBJ databases">
        <authorList>
            <person name="Varghese N."/>
            <person name="Submissions S."/>
        </authorList>
    </citation>
    <scope>NUCLEOTIDE SEQUENCE [LARGE SCALE GENOMIC DNA]</scope>
    <source>
        <strain evidence="12">DSM 28223</strain>
    </source>
</reference>
<dbReference type="STRING" id="870908.SAMN04488044_0951"/>
<dbReference type="InterPro" id="IPR006664">
    <property type="entry name" value="OMP_bac"/>
</dbReference>
<dbReference type="HAMAP" id="MF_02204">
    <property type="entry name" value="Pal"/>
    <property type="match status" value="1"/>
</dbReference>
<dbReference type="InterPro" id="IPR014169">
    <property type="entry name" value="Pal_lipo_C"/>
</dbReference>
<keyword evidence="12" id="KW-1185">Reference proteome</keyword>
<evidence type="ECO:0000313" key="12">
    <source>
        <dbReference type="Proteomes" id="UP000184211"/>
    </source>
</evidence>
<dbReference type="InterPro" id="IPR006665">
    <property type="entry name" value="OmpA-like"/>
</dbReference>
<dbReference type="RefSeq" id="WP_072791157.1">
    <property type="nucleotide sequence ID" value="NZ_FQWM01000001.1"/>
</dbReference>
<dbReference type="PANTHER" id="PTHR30329:SF21">
    <property type="entry name" value="LIPOPROTEIN YIAD-RELATED"/>
    <property type="match status" value="1"/>
</dbReference>
<accession>A0A1M5KF49</accession>
<feature type="chain" id="PRO_5012725499" description="Peptidoglycan-associated lipoprotein" evidence="9">
    <location>
        <begin position="26"/>
        <end position="173"/>
    </location>
</feature>
<dbReference type="InterPro" id="IPR036737">
    <property type="entry name" value="OmpA-like_sf"/>
</dbReference>
<keyword evidence="5 8" id="KW-0998">Cell outer membrane</keyword>
<dbReference type="PANTHER" id="PTHR30329">
    <property type="entry name" value="STATOR ELEMENT OF FLAGELLAR MOTOR COMPLEX"/>
    <property type="match status" value="1"/>
</dbReference>
<dbReference type="Gene3D" id="3.30.1330.60">
    <property type="entry name" value="OmpA-like domain"/>
    <property type="match status" value="1"/>
</dbReference>
<evidence type="ECO:0000256" key="8">
    <source>
        <dbReference type="HAMAP-Rule" id="MF_02204"/>
    </source>
</evidence>
<dbReference type="PROSITE" id="PS51123">
    <property type="entry name" value="OMPA_2"/>
    <property type="match status" value="1"/>
</dbReference>
<evidence type="ECO:0000256" key="2">
    <source>
        <dbReference type="ARBA" id="ARBA00022729"/>
    </source>
</evidence>
<evidence type="ECO:0000256" key="6">
    <source>
        <dbReference type="ARBA" id="ARBA00023288"/>
    </source>
</evidence>
<evidence type="ECO:0000259" key="10">
    <source>
        <dbReference type="PROSITE" id="PS51123"/>
    </source>
</evidence>
<evidence type="ECO:0000256" key="5">
    <source>
        <dbReference type="ARBA" id="ARBA00023237"/>
    </source>
</evidence>
<dbReference type="GO" id="GO:0009279">
    <property type="term" value="C:cell outer membrane"/>
    <property type="evidence" value="ECO:0007669"/>
    <property type="project" value="UniProtKB-SubCell"/>
</dbReference>
<dbReference type="OrthoDB" id="9809164at2"/>
<comment type="similarity">
    <text evidence="8">Belongs to the Pal lipoprotein family.</text>
</comment>
<dbReference type="PROSITE" id="PS51257">
    <property type="entry name" value="PROKAR_LIPOPROTEIN"/>
    <property type="match status" value="1"/>
</dbReference>
<comment type="subunit">
    <text evidence="8">The Tol-Pal system is composed of five core proteins: the inner membrane proteins TolA, TolQ and TolR, the periplasmic protein TolB and the outer membrane protein Pal. They form a network linking the inner and outer membranes and the peptidoglycan layer.</text>
</comment>
<keyword evidence="7 8" id="KW-0131">Cell cycle</keyword>
<protein>
    <recommendedName>
        <fullName evidence="8">Peptidoglycan-associated lipoprotein</fullName>
        <shortName evidence="8">PAL</shortName>
    </recommendedName>
</protein>
<evidence type="ECO:0000256" key="1">
    <source>
        <dbReference type="ARBA" id="ARBA00022618"/>
    </source>
</evidence>
<feature type="domain" description="OmpA-like" evidence="10">
    <location>
        <begin position="54"/>
        <end position="171"/>
    </location>
</feature>
<keyword evidence="6 8" id="KW-0449">Lipoprotein</keyword>
<dbReference type="Pfam" id="PF00691">
    <property type="entry name" value="OmpA"/>
    <property type="match status" value="1"/>
</dbReference>
<proteinExistence type="inferred from homology"/>